<organism evidence="1 2">
    <name type="scientific">Porphyromonas gingivalis F0570</name>
    <dbReference type="NCBI Taxonomy" id="1227271"/>
    <lineage>
        <taxon>Bacteria</taxon>
        <taxon>Pseudomonadati</taxon>
        <taxon>Bacteroidota</taxon>
        <taxon>Bacteroidia</taxon>
        <taxon>Bacteroidales</taxon>
        <taxon>Porphyromonadaceae</taxon>
        <taxon>Porphyromonas</taxon>
    </lineage>
</organism>
<name>A0A0E2LR59_PORGN</name>
<evidence type="ECO:0000313" key="2">
    <source>
        <dbReference type="Proteomes" id="UP000016630"/>
    </source>
</evidence>
<dbReference type="EMBL" id="AWUW01000074">
    <property type="protein sequence ID" value="ERJ66649.1"/>
    <property type="molecule type" value="Genomic_DNA"/>
</dbReference>
<reference evidence="1 2" key="1">
    <citation type="submission" date="2013-06" db="EMBL/GenBank/DDBJ databases">
        <authorList>
            <person name="Weinstock G."/>
            <person name="Sodergren E."/>
            <person name="Lobos E.A."/>
            <person name="Fulton L."/>
            <person name="Fulton R."/>
            <person name="Courtney L."/>
            <person name="Fronick C."/>
            <person name="O'Laughlin M."/>
            <person name="Godfrey J."/>
            <person name="Wilson R.M."/>
            <person name="Miner T."/>
            <person name="Farmer C."/>
            <person name="Delehaunty K."/>
            <person name="Cordes M."/>
            <person name="Minx P."/>
            <person name="Tomlinson C."/>
            <person name="Chen J."/>
            <person name="Wollam A."/>
            <person name="Pepin K.H."/>
            <person name="Bhonagiri V."/>
            <person name="Zhang X."/>
            <person name="Warren W."/>
            <person name="Mitreva M."/>
            <person name="Mardis E.R."/>
            <person name="Wilson R.K."/>
        </authorList>
    </citation>
    <scope>NUCLEOTIDE SEQUENCE [LARGE SCALE GENOMIC DNA]</scope>
    <source>
        <strain evidence="1 2">F0570</strain>
    </source>
</reference>
<proteinExistence type="predicted"/>
<comment type="caution">
    <text evidence="1">The sequence shown here is derived from an EMBL/GenBank/DDBJ whole genome shotgun (WGS) entry which is preliminary data.</text>
</comment>
<dbReference type="AlphaFoldDB" id="A0A0E2LR59"/>
<accession>A0A0E2LR59</accession>
<dbReference type="Proteomes" id="UP000016630">
    <property type="component" value="Unassembled WGS sequence"/>
</dbReference>
<sequence>MRKREGELQMNCFLKIIALSRGFYYLCAQMRISPTKKKQSIAENRWSNSGRLGLLQSINSKKYSHLSNLFDSWWHHDTKLV</sequence>
<gene>
    <name evidence="1" type="ORF">HMPREF1555_01053</name>
</gene>
<dbReference type="HOGENOM" id="CLU_2570915_0_0_10"/>
<protein>
    <submittedName>
        <fullName evidence="1">Uncharacterized protein</fullName>
    </submittedName>
</protein>
<evidence type="ECO:0000313" key="1">
    <source>
        <dbReference type="EMBL" id="ERJ66649.1"/>
    </source>
</evidence>